<dbReference type="InterPro" id="IPR015424">
    <property type="entry name" value="PyrdxlP-dep_Trfase"/>
</dbReference>
<dbReference type="InterPro" id="IPR000653">
    <property type="entry name" value="DegT/StrS_aminotransferase"/>
</dbReference>
<keyword evidence="2" id="KW-0045">Antibiotic biosynthesis</keyword>
<feature type="active site" description="Proton acceptor" evidence="3">
    <location>
        <position position="187"/>
    </location>
</feature>
<accession>A0A1H8YBM4</accession>
<name>A0A1H8YBM4_9PSEU</name>
<evidence type="ECO:0000256" key="1">
    <source>
        <dbReference type="ARBA" id="ARBA00001933"/>
    </source>
</evidence>
<evidence type="ECO:0000313" key="6">
    <source>
        <dbReference type="EMBL" id="SEP49502.1"/>
    </source>
</evidence>
<dbReference type="PANTHER" id="PTHR30244:SF34">
    <property type="entry name" value="DTDP-4-AMINO-4,6-DIDEOXYGALACTOSE TRANSAMINASE"/>
    <property type="match status" value="1"/>
</dbReference>
<evidence type="ECO:0000256" key="2">
    <source>
        <dbReference type="ARBA" id="ARBA00023194"/>
    </source>
</evidence>
<dbReference type="PIRSF" id="PIRSF000390">
    <property type="entry name" value="PLP_StrS"/>
    <property type="match status" value="1"/>
</dbReference>
<proteinExistence type="inferred from homology"/>
<reference evidence="6 7" key="1">
    <citation type="submission" date="2016-10" db="EMBL/GenBank/DDBJ databases">
        <authorList>
            <person name="de Groot N.N."/>
        </authorList>
    </citation>
    <scope>NUCLEOTIDE SEQUENCE [LARGE SCALE GENOMIC DNA]</scope>
    <source>
        <strain evidence="6 7">DSM 44993</strain>
    </source>
</reference>
<dbReference type="SUPFAM" id="SSF53383">
    <property type="entry name" value="PLP-dependent transferases"/>
    <property type="match status" value="1"/>
</dbReference>
<evidence type="ECO:0000256" key="3">
    <source>
        <dbReference type="PIRSR" id="PIRSR000390-1"/>
    </source>
</evidence>
<dbReference type="GO" id="GO:0017000">
    <property type="term" value="P:antibiotic biosynthetic process"/>
    <property type="evidence" value="ECO:0007669"/>
    <property type="project" value="UniProtKB-KW"/>
</dbReference>
<dbReference type="PANTHER" id="PTHR30244">
    <property type="entry name" value="TRANSAMINASE"/>
    <property type="match status" value="1"/>
</dbReference>
<dbReference type="GO" id="GO:0000271">
    <property type="term" value="P:polysaccharide biosynthetic process"/>
    <property type="evidence" value="ECO:0007669"/>
    <property type="project" value="TreeGrafter"/>
</dbReference>
<dbReference type="GO" id="GO:0008483">
    <property type="term" value="F:transaminase activity"/>
    <property type="evidence" value="ECO:0007669"/>
    <property type="project" value="TreeGrafter"/>
</dbReference>
<dbReference type="InterPro" id="IPR015422">
    <property type="entry name" value="PyrdxlP-dep_Trfase_small"/>
</dbReference>
<keyword evidence="4 5" id="KW-0663">Pyridoxal phosphate</keyword>
<evidence type="ECO:0000313" key="7">
    <source>
        <dbReference type="Proteomes" id="UP000198582"/>
    </source>
</evidence>
<keyword evidence="7" id="KW-1185">Reference proteome</keyword>
<organism evidence="6 7">
    <name type="scientific">Amycolatopsis saalfeldensis</name>
    <dbReference type="NCBI Taxonomy" id="394193"/>
    <lineage>
        <taxon>Bacteria</taxon>
        <taxon>Bacillati</taxon>
        <taxon>Actinomycetota</taxon>
        <taxon>Actinomycetes</taxon>
        <taxon>Pseudonocardiales</taxon>
        <taxon>Pseudonocardiaceae</taxon>
        <taxon>Amycolatopsis</taxon>
    </lineage>
</organism>
<dbReference type="AlphaFoldDB" id="A0A1H8YBM4"/>
<gene>
    <name evidence="6" type="ORF">SAMN04489732_11387</name>
</gene>
<protein>
    <submittedName>
        <fullName evidence="6">dTDP-4-amino-4,6-dideoxygalactose transaminase</fullName>
    </submittedName>
</protein>
<dbReference type="Pfam" id="PF01041">
    <property type="entry name" value="DegT_DnrJ_EryC1"/>
    <property type="match status" value="1"/>
</dbReference>
<dbReference type="InterPro" id="IPR015421">
    <property type="entry name" value="PyrdxlP-dep_Trfase_major"/>
</dbReference>
<dbReference type="EMBL" id="FOEF01000013">
    <property type="protein sequence ID" value="SEP49502.1"/>
    <property type="molecule type" value="Genomic_DNA"/>
</dbReference>
<dbReference type="STRING" id="394193.SAMN04489732_11387"/>
<sequence>MSDVQEPVLLGKPTVGEAELAAVAEVFRSGWLAGAGPACRRFEERFAQLTGTAHALTTSNCGSALFLGLKVLGVQPGDEVIVGDYTFPATGHAVLQAGAKPVFADVLPDVWSADPAAVEALITPRTVGILAVDVAGQPGDFDEYRAIADNHGLWLFEDAACAAGATYRTRPAGSLADLAAFSFHGRKGITAGEGGALVSNREDLIAHARKLHTYGIEPAITREGSGALPIPEFHELGYNFRLSDIQAAIMGVQLDRLPDLLAARRSVAKRYHEAFADVGALTVPVELPDREHPWQAYLLTVAPEVSRDALALRIREQGVQCNFGTYASHLQPVYGAQEPLPVSADAFRRQLAVPMHAELTDAEVERVVTTVREATLALS</sequence>
<dbReference type="GO" id="GO:0030170">
    <property type="term" value="F:pyridoxal phosphate binding"/>
    <property type="evidence" value="ECO:0007669"/>
    <property type="project" value="TreeGrafter"/>
</dbReference>
<comment type="similarity">
    <text evidence="5">Belongs to the DegT/DnrJ/EryC1 family.</text>
</comment>
<dbReference type="Gene3D" id="3.40.640.10">
    <property type="entry name" value="Type I PLP-dependent aspartate aminotransferase-like (Major domain)"/>
    <property type="match status" value="1"/>
</dbReference>
<evidence type="ECO:0000256" key="4">
    <source>
        <dbReference type="PIRSR" id="PIRSR000390-2"/>
    </source>
</evidence>
<dbReference type="RefSeq" id="WP_091621448.1">
    <property type="nucleotide sequence ID" value="NZ_FOEF01000013.1"/>
</dbReference>
<dbReference type="CDD" id="cd00616">
    <property type="entry name" value="AHBA_syn"/>
    <property type="match status" value="1"/>
</dbReference>
<comment type="cofactor">
    <cofactor evidence="1">
        <name>pyridoxal 5'-phosphate</name>
        <dbReference type="ChEBI" id="CHEBI:597326"/>
    </cofactor>
</comment>
<dbReference type="Gene3D" id="3.90.1150.10">
    <property type="entry name" value="Aspartate Aminotransferase, domain 1"/>
    <property type="match status" value="1"/>
</dbReference>
<dbReference type="OrthoDB" id="5342089at2"/>
<dbReference type="Proteomes" id="UP000198582">
    <property type="component" value="Unassembled WGS sequence"/>
</dbReference>
<evidence type="ECO:0000256" key="5">
    <source>
        <dbReference type="RuleBase" id="RU004508"/>
    </source>
</evidence>
<feature type="modified residue" description="N6-(pyridoxal phosphate)lysine" evidence="4">
    <location>
        <position position="187"/>
    </location>
</feature>